<keyword evidence="10" id="KW-1185">Reference proteome</keyword>
<evidence type="ECO:0000256" key="2">
    <source>
        <dbReference type="ARBA" id="ARBA00022737"/>
    </source>
</evidence>
<evidence type="ECO:0000313" key="10">
    <source>
        <dbReference type="Proteomes" id="UP001152798"/>
    </source>
</evidence>
<sequence length="478" mass="54943">MAKKGDENEEKTELLVFGYACKLFRDDERALLIDNETHLIPWMGDESLKIDRYDGRGALYDLASHESQPGSWDQLSPEELEIEERCDSERYRSLFMNEVEEITYKEEQVKRQQQDYGQIAYDYDAQMSVDSADQPELPSKPFVPPPDMVLPPDLKVPETMKHSAIIERTALFIAQQGSQMEILMKLKQQGNKNFDFLSHNDPLHEFYKHVLSLIKSGSYVPTSQEHIFDENPVDVSTEDDSDGHYLHPSLVTTLNPKNAPPPPTTVPSADKSSQPSNEPPLLVQKVVEKMINYVIRNGPAFERAIMRKDDERFNFIRTTHKYYAFYRSSLMKKQKIYNEELLQKLQKQKAAEEKIQQSTEDHETKTFKKRPLPVNFSIKKPKESKGLEVPSALPVEESSDEDEDVSSPKQSSSQGSNKTESHSGETSDDPEYINPLTKRLKKSNETTKKHKQKKDAILQSERKLKVAQFIKDLKKKSS</sequence>
<dbReference type="InterPro" id="IPR019147">
    <property type="entry name" value="SWAP_N_domain"/>
</dbReference>
<keyword evidence="4" id="KW-0805">Transcription regulation</keyword>
<dbReference type="Proteomes" id="UP001152798">
    <property type="component" value="Chromosome 5"/>
</dbReference>
<accession>A0A9P0HL40</accession>
<feature type="region of interest" description="Disordered" evidence="7">
    <location>
        <begin position="233"/>
        <end position="278"/>
    </location>
</feature>
<evidence type="ECO:0000256" key="5">
    <source>
        <dbReference type="ARBA" id="ARBA00023163"/>
    </source>
</evidence>
<evidence type="ECO:0000256" key="6">
    <source>
        <dbReference type="ARBA" id="ARBA00023187"/>
    </source>
</evidence>
<proteinExistence type="predicted"/>
<dbReference type="SMART" id="SM00648">
    <property type="entry name" value="SWAP"/>
    <property type="match status" value="2"/>
</dbReference>
<feature type="domain" description="SURP motif" evidence="8">
    <location>
        <begin position="165"/>
        <end position="207"/>
    </location>
</feature>
<dbReference type="InterPro" id="IPR035967">
    <property type="entry name" value="SWAP/Surp_sf"/>
</dbReference>
<dbReference type="Pfam" id="PF01805">
    <property type="entry name" value="Surp"/>
    <property type="match status" value="2"/>
</dbReference>
<dbReference type="EMBL" id="OV725081">
    <property type="protein sequence ID" value="CAH1403910.1"/>
    <property type="molecule type" value="Genomic_DNA"/>
</dbReference>
<reference evidence="9" key="1">
    <citation type="submission" date="2022-01" db="EMBL/GenBank/DDBJ databases">
        <authorList>
            <person name="King R."/>
        </authorList>
    </citation>
    <scope>NUCLEOTIDE SEQUENCE</scope>
</reference>
<dbReference type="AlphaFoldDB" id="A0A9P0HL40"/>
<evidence type="ECO:0000256" key="1">
    <source>
        <dbReference type="ARBA" id="ARBA00022664"/>
    </source>
</evidence>
<dbReference type="InterPro" id="IPR000061">
    <property type="entry name" value="Surp"/>
</dbReference>
<keyword evidence="3" id="KW-0694">RNA-binding</keyword>
<dbReference type="PANTHER" id="PTHR13161:SF15">
    <property type="entry name" value="SPLICING FACTOR, SUPPRESSOR OF WHITE-APRICOT HOMOLOG"/>
    <property type="match status" value="1"/>
</dbReference>
<dbReference type="InterPro" id="IPR040397">
    <property type="entry name" value="SWAP"/>
</dbReference>
<dbReference type="Pfam" id="PF09750">
    <property type="entry name" value="DRY_EERY"/>
    <property type="match status" value="1"/>
</dbReference>
<dbReference type="PANTHER" id="PTHR13161">
    <property type="entry name" value="SPLICING FACTOR SUPPRESSOR OF WHITE APRICOT"/>
    <property type="match status" value="1"/>
</dbReference>
<feature type="compositionally biased region" description="Low complexity" evidence="7">
    <location>
        <begin position="407"/>
        <end position="416"/>
    </location>
</feature>
<dbReference type="OrthoDB" id="5836667at2759"/>
<keyword evidence="6" id="KW-0508">mRNA splicing</keyword>
<gene>
    <name evidence="9" type="ORF">NEZAVI_LOCUS12424</name>
</gene>
<organism evidence="9 10">
    <name type="scientific">Nezara viridula</name>
    <name type="common">Southern green stink bug</name>
    <name type="synonym">Cimex viridulus</name>
    <dbReference type="NCBI Taxonomy" id="85310"/>
    <lineage>
        <taxon>Eukaryota</taxon>
        <taxon>Metazoa</taxon>
        <taxon>Ecdysozoa</taxon>
        <taxon>Arthropoda</taxon>
        <taxon>Hexapoda</taxon>
        <taxon>Insecta</taxon>
        <taxon>Pterygota</taxon>
        <taxon>Neoptera</taxon>
        <taxon>Paraneoptera</taxon>
        <taxon>Hemiptera</taxon>
        <taxon>Heteroptera</taxon>
        <taxon>Panheteroptera</taxon>
        <taxon>Pentatomomorpha</taxon>
        <taxon>Pentatomoidea</taxon>
        <taxon>Pentatomidae</taxon>
        <taxon>Pentatominae</taxon>
        <taxon>Nezara</taxon>
    </lineage>
</organism>
<evidence type="ECO:0000256" key="7">
    <source>
        <dbReference type="SAM" id="MobiDB-lite"/>
    </source>
</evidence>
<dbReference type="GO" id="GO:0000395">
    <property type="term" value="P:mRNA 5'-splice site recognition"/>
    <property type="evidence" value="ECO:0007669"/>
    <property type="project" value="TreeGrafter"/>
</dbReference>
<protein>
    <recommendedName>
        <fullName evidence="8">SURP motif domain-containing protein</fullName>
    </recommendedName>
</protein>
<name>A0A9P0HL40_NEZVI</name>
<keyword evidence="2" id="KW-0677">Repeat</keyword>
<keyword evidence="1" id="KW-0507">mRNA processing</keyword>
<dbReference type="PROSITE" id="PS50128">
    <property type="entry name" value="SURP"/>
    <property type="match status" value="2"/>
</dbReference>
<evidence type="ECO:0000256" key="3">
    <source>
        <dbReference type="ARBA" id="ARBA00022884"/>
    </source>
</evidence>
<evidence type="ECO:0000313" key="9">
    <source>
        <dbReference type="EMBL" id="CAH1403910.1"/>
    </source>
</evidence>
<feature type="domain" description="SURP motif" evidence="8">
    <location>
        <begin position="286"/>
        <end position="326"/>
    </location>
</feature>
<feature type="compositionally biased region" description="Basic and acidic residues" evidence="7">
    <location>
        <begin position="352"/>
        <end position="366"/>
    </location>
</feature>
<evidence type="ECO:0000256" key="4">
    <source>
        <dbReference type="ARBA" id="ARBA00023015"/>
    </source>
</evidence>
<evidence type="ECO:0000259" key="8">
    <source>
        <dbReference type="PROSITE" id="PS50128"/>
    </source>
</evidence>
<keyword evidence="5" id="KW-0804">Transcription</keyword>
<feature type="region of interest" description="Disordered" evidence="7">
    <location>
        <begin position="352"/>
        <end position="459"/>
    </location>
</feature>
<dbReference type="GO" id="GO:0003723">
    <property type="term" value="F:RNA binding"/>
    <property type="evidence" value="ECO:0007669"/>
    <property type="project" value="UniProtKB-KW"/>
</dbReference>
<dbReference type="Gene3D" id="1.10.10.790">
    <property type="entry name" value="Surp module"/>
    <property type="match status" value="2"/>
</dbReference>
<dbReference type="SUPFAM" id="SSF109905">
    <property type="entry name" value="Surp module (SWAP domain)"/>
    <property type="match status" value="2"/>
</dbReference>
<dbReference type="SMART" id="SM01141">
    <property type="entry name" value="DRY_EERY"/>
    <property type="match status" value="1"/>
</dbReference>